<accession>A0ABM8HDG3</accession>
<comment type="pathway">
    <text evidence="3 11">Pyrimidine metabolism; UMP biosynthesis via de novo pathway; orotate from (S)-dihydroorotate (quinone route): step 1/1.</text>
</comment>
<keyword evidence="9 11" id="KW-0472">Membrane</keyword>
<comment type="cofactor">
    <cofactor evidence="11">
        <name>FMN</name>
        <dbReference type="ChEBI" id="CHEBI:58210"/>
    </cofactor>
    <text evidence="11">Binds 1 FMN per subunit.</text>
</comment>
<comment type="catalytic activity">
    <reaction evidence="10 11">
        <text>(S)-dihydroorotate + a quinone = orotate + a quinol</text>
        <dbReference type="Rhea" id="RHEA:30187"/>
        <dbReference type="ChEBI" id="CHEBI:24646"/>
        <dbReference type="ChEBI" id="CHEBI:30839"/>
        <dbReference type="ChEBI" id="CHEBI:30864"/>
        <dbReference type="ChEBI" id="CHEBI:132124"/>
        <dbReference type="EC" id="1.3.5.2"/>
    </reaction>
</comment>
<proteinExistence type="inferred from homology"/>
<keyword evidence="11" id="KW-1003">Cell membrane</keyword>
<comment type="function">
    <text evidence="1 11">Catalyzes the conversion of dihydroorotate to orotate with quinone as electron acceptor.</text>
</comment>
<organism evidence="14">
    <name type="scientific">Barrientosiimonas endolithica</name>
    <dbReference type="NCBI Taxonomy" id="1535208"/>
    <lineage>
        <taxon>Bacteria</taxon>
        <taxon>Bacillati</taxon>
        <taxon>Actinomycetota</taxon>
        <taxon>Actinomycetes</taxon>
        <taxon>Micrococcales</taxon>
        <taxon>Dermacoccaceae</taxon>
        <taxon>Barrientosiimonas</taxon>
    </lineage>
</organism>
<evidence type="ECO:0000256" key="6">
    <source>
        <dbReference type="ARBA" id="ARBA00022643"/>
    </source>
</evidence>
<dbReference type="NCBIfam" id="NF003652">
    <property type="entry name" value="PRK05286.2-5"/>
    <property type="match status" value="1"/>
</dbReference>
<keyword evidence="8 11" id="KW-0560">Oxidoreductase</keyword>
<dbReference type="InterPro" id="IPR005719">
    <property type="entry name" value="Dihydroorotate_DH_2"/>
</dbReference>
<evidence type="ECO:0000256" key="7">
    <source>
        <dbReference type="ARBA" id="ARBA00022975"/>
    </source>
</evidence>
<feature type="binding site" evidence="11">
    <location>
        <position position="271"/>
    </location>
    <ligand>
        <name>FMN</name>
        <dbReference type="ChEBI" id="CHEBI:58210"/>
    </ligand>
</feature>
<sequence>MVSRTSRAAAIRTRIFDVGYRGAVRPVLFRTGGGDPEAAHHDTLRRLAALAEEPRRLAAVARLQRAPESPVTVAGITFPHRVGLAAGVDKDGLALRAWPALGLGHVELGTVTGQPQPGNPEPRLFRLPASRAIINRMGFNNAGAAALAARLREVGPVGIPVGVSIGKTKVVPVEDAVDDYLTSVRALDGLADYLAVNVSSPNTPGLRSLQDKEPLRELLAAITSEAAHLARRRDARPVPVFVKVAPDLTDEALDEVLEVAHEADVSGIVATNTTLSRDGLAARDLPLADEAGGLSGAPLTRRSRYVVGRLAQATHLPVIGVGGVMTPDDGVALVDAGAQLVQVYTGLIYRGPALVTALATRLSAGSAGAQPSPSIRARPSRYSGRRSTGSEDHA</sequence>
<feature type="region of interest" description="Disordered" evidence="12">
    <location>
        <begin position="365"/>
        <end position="394"/>
    </location>
</feature>
<evidence type="ECO:0000256" key="12">
    <source>
        <dbReference type="SAM" id="MobiDB-lite"/>
    </source>
</evidence>
<evidence type="ECO:0000256" key="1">
    <source>
        <dbReference type="ARBA" id="ARBA00003125"/>
    </source>
</evidence>
<evidence type="ECO:0000259" key="13">
    <source>
        <dbReference type="Pfam" id="PF01180"/>
    </source>
</evidence>
<dbReference type="SUPFAM" id="SSF51395">
    <property type="entry name" value="FMN-linked oxidoreductases"/>
    <property type="match status" value="1"/>
</dbReference>
<feature type="binding site" evidence="11">
    <location>
        <position position="197"/>
    </location>
    <ligand>
        <name>FMN</name>
        <dbReference type="ChEBI" id="CHEBI:58210"/>
    </ligand>
</feature>
<feature type="binding site" evidence="11">
    <location>
        <position position="202"/>
    </location>
    <ligand>
        <name>substrate</name>
    </ligand>
</feature>
<feature type="domain" description="Dihydroorotate dehydrogenase catalytic" evidence="13">
    <location>
        <begin position="71"/>
        <end position="362"/>
    </location>
</feature>
<dbReference type="CDD" id="cd04738">
    <property type="entry name" value="DHOD_2_like"/>
    <property type="match status" value="1"/>
</dbReference>
<evidence type="ECO:0000256" key="2">
    <source>
        <dbReference type="ARBA" id="ARBA00004370"/>
    </source>
</evidence>
<dbReference type="HAMAP" id="MF_00225">
    <property type="entry name" value="DHO_dh_type2"/>
    <property type="match status" value="1"/>
</dbReference>
<feature type="binding site" evidence="11">
    <location>
        <begin position="344"/>
        <end position="345"/>
    </location>
    <ligand>
        <name>FMN</name>
        <dbReference type="ChEBI" id="CHEBI:58210"/>
    </ligand>
</feature>
<dbReference type="NCBIfam" id="TIGR01036">
    <property type="entry name" value="pyrD_sub2"/>
    <property type="match status" value="1"/>
</dbReference>
<dbReference type="PANTHER" id="PTHR48109">
    <property type="entry name" value="DIHYDROOROTATE DEHYDROGENASE (QUINONE), MITOCHONDRIAL-RELATED"/>
    <property type="match status" value="1"/>
</dbReference>
<feature type="compositionally biased region" description="Low complexity" evidence="12">
    <location>
        <begin position="365"/>
        <end position="374"/>
    </location>
</feature>
<feature type="active site" description="Nucleophile" evidence="11">
    <location>
        <position position="200"/>
    </location>
</feature>
<dbReference type="PROSITE" id="PS00911">
    <property type="entry name" value="DHODEHASE_1"/>
    <property type="match status" value="1"/>
</dbReference>
<feature type="binding site" evidence="11">
    <location>
        <position position="90"/>
    </location>
    <ligand>
        <name>substrate</name>
    </ligand>
</feature>
<feature type="binding site" evidence="11">
    <location>
        <position position="243"/>
    </location>
    <ligand>
        <name>FMN</name>
        <dbReference type="ChEBI" id="CHEBI:58210"/>
    </ligand>
</feature>
<comment type="subcellular location">
    <subcellularLocation>
        <location evidence="11">Cell membrane</location>
        <topology evidence="11">Peripheral membrane protein</topology>
    </subcellularLocation>
    <subcellularLocation>
        <location evidence="2">Membrane</location>
    </subcellularLocation>
</comment>
<dbReference type="RefSeq" id="WP_289231227.1">
    <property type="nucleotide sequence ID" value="NZ_AP027735.1"/>
</dbReference>
<dbReference type="InterPro" id="IPR005720">
    <property type="entry name" value="Dihydroorotate_DH_cat"/>
</dbReference>
<dbReference type="EMBL" id="AP027735">
    <property type="protein sequence ID" value="BDZ59022.1"/>
    <property type="molecule type" value="Genomic_DNA"/>
</dbReference>
<protein>
    <recommendedName>
        <fullName evidence="11">Dihydroorotate dehydrogenase (quinone)</fullName>
        <ecNumber evidence="11">1.3.5.2</ecNumber>
    </recommendedName>
    <alternativeName>
        <fullName evidence="11">DHOdehase</fullName>
        <shortName evidence="11">DHOD</shortName>
        <shortName evidence="11">DHODase</shortName>
    </alternativeName>
    <alternativeName>
        <fullName evidence="11">Dihydroorotate oxidase</fullName>
    </alternativeName>
</protein>
<evidence type="ECO:0000313" key="14">
    <source>
        <dbReference type="EMBL" id="BDZ59022.1"/>
    </source>
</evidence>
<feature type="binding site" evidence="11">
    <location>
        <begin position="86"/>
        <end position="90"/>
    </location>
    <ligand>
        <name>FMN</name>
        <dbReference type="ChEBI" id="CHEBI:58210"/>
    </ligand>
</feature>
<keyword evidence="5 11" id="KW-0285">Flavoprotein</keyword>
<dbReference type="EC" id="1.3.5.2" evidence="11"/>
<feature type="binding site" evidence="11">
    <location>
        <position position="296"/>
    </location>
    <ligand>
        <name>FMN</name>
        <dbReference type="ChEBI" id="CHEBI:58210"/>
    </ligand>
</feature>
<comment type="similarity">
    <text evidence="4 11">Belongs to the dihydroorotate dehydrogenase family. Type 2 subfamily.</text>
</comment>
<keyword evidence="6 11" id="KW-0288">FMN</keyword>
<evidence type="ECO:0000256" key="4">
    <source>
        <dbReference type="ARBA" id="ARBA00005359"/>
    </source>
</evidence>
<feature type="binding site" evidence="11">
    <location>
        <position position="323"/>
    </location>
    <ligand>
        <name>FMN</name>
        <dbReference type="ChEBI" id="CHEBI:58210"/>
    </ligand>
</feature>
<keyword evidence="7 11" id="KW-0665">Pyrimidine biosynthesis</keyword>
<comment type="subunit">
    <text evidence="11">Monomer.</text>
</comment>
<dbReference type="Gene3D" id="3.20.20.70">
    <property type="entry name" value="Aldolase class I"/>
    <property type="match status" value="1"/>
</dbReference>
<name>A0ABM8HDG3_9MICO</name>
<evidence type="ECO:0000256" key="11">
    <source>
        <dbReference type="HAMAP-Rule" id="MF_00225"/>
    </source>
</evidence>
<evidence type="ECO:0000256" key="3">
    <source>
        <dbReference type="ARBA" id="ARBA00005161"/>
    </source>
</evidence>
<feature type="binding site" evidence="11">
    <location>
        <position position="197"/>
    </location>
    <ligand>
        <name>substrate</name>
    </ligand>
</feature>
<dbReference type="Pfam" id="PF01180">
    <property type="entry name" value="DHO_dh"/>
    <property type="match status" value="1"/>
</dbReference>
<evidence type="ECO:0000256" key="10">
    <source>
        <dbReference type="ARBA" id="ARBA00048639"/>
    </source>
</evidence>
<feature type="binding site" evidence="11">
    <location>
        <begin position="135"/>
        <end position="139"/>
    </location>
    <ligand>
        <name>substrate</name>
    </ligand>
</feature>
<dbReference type="InterPro" id="IPR001295">
    <property type="entry name" value="Dihydroorotate_DH_CS"/>
</dbReference>
<evidence type="ECO:0000256" key="5">
    <source>
        <dbReference type="ARBA" id="ARBA00022630"/>
    </source>
</evidence>
<evidence type="ECO:0000256" key="8">
    <source>
        <dbReference type="ARBA" id="ARBA00023002"/>
    </source>
</evidence>
<feature type="binding site" evidence="11">
    <location>
        <position position="110"/>
    </location>
    <ligand>
        <name>FMN</name>
        <dbReference type="ChEBI" id="CHEBI:58210"/>
    </ligand>
</feature>
<evidence type="ECO:0000256" key="9">
    <source>
        <dbReference type="ARBA" id="ARBA00023136"/>
    </source>
</evidence>
<feature type="binding site" evidence="11">
    <location>
        <begin position="272"/>
        <end position="273"/>
    </location>
    <ligand>
        <name>substrate</name>
    </ligand>
</feature>
<gene>
    <name evidence="14" type="primary">pyrD_2</name>
    <name evidence="11" type="synonym">pyrD</name>
    <name evidence="14" type="ORF">GCM10025872_26790</name>
</gene>
<dbReference type="InterPro" id="IPR050074">
    <property type="entry name" value="DHO_dehydrogenase"/>
</dbReference>
<reference evidence="14" key="2">
    <citation type="submission" date="2023-02" db="EMBL/GenBank/DDBJ databases">
        <authorList>
            <person name="Sun Q."/>
            <person name="Mori K."/>
        </authorList>
    </citation>
    <scope>NUCLEOTIDE SEQUENCE</scope>
    <source>
        <strain evidence="14">NBRC 110608</strain>
    </source>
</reference>
<dbReference type="PANTHER" id="PTHR48109:SF4">
    <property type="entry name" value="DIHYDROOROTATE DEHYDROGENASE (QUINONE), MITOCHONDRIAL"/>
    <property type="match status" value="1"/>
</dbReference>
<dbReference type="InterPro" id="IPR013785">
    <property type="entry name" value="Aldolase_TIM"/>
</dbReference>
<reference evidence="14" key="1">
    <citation type="journal article" date="2014" name="Int. J. Syst. Evol. Microbiol.">
        <title>Complete genome of a new Firmicutes species belonging to the dominant human colonic microbiota ('Ruminococcus bicirculans') reveals two chromosomes and a selective capacity to utilize plant glucans.</title>
        <authorList>
            <consortium name="NISC Comparative Sequencing Program"/>
            <person name="Wegmann U."/>
            <person name="Louis P."/>
            <person name="Goesmann A."/>
            <person name="Henrissat B."/>
            <person name="Duncan S.H."/>
            <person name="Flint H.J."/>
        </authorList>
    </citation>
    <scope>NUCLEOTIDE SEQUENCE</scope>
    <source>
        <strain evidence="14">NBRC 110608</strain>
    </source>
</reference>
<feature type="binding site" evidence="11">
    <location>
        <position position="164"/>
    </location>
    <ligand>
        <name>FMN</name>
        <dbReference type="ChEBI" id="CHEBI:58210"/>
    </ligand>
</feature>